<gene>
    <name evidence="5" type="ORF">GCM10007414_15510</name>
</gene>
<dbReference type="Gene3D" id="3.40.190.10">
    <property type="entry name" value="Periplasmic binding protein-like II"/>
    <property type="match status" value="2"/>
</dbReference>
<name>A0ABQ1I2A4_9ALTE</name>
<evidence type="ECO:0000256" key="3">
    <source>
        <dbReference type="SAM" id="SignalP"/>
    </source>
</evidence>
<comment type="similarity">
    <text evidence="1">Belongs to the bacterial solute-binding protein 3 family.</text>
</comment>
<organism evidence="5 6">
    <name type="scientific">Agarivorans gilvus</name>
    <dbReference type="NCBI Taxonomy" id="680279"/>
    <lineage>
        <taxon>Bacteria</taxon>
        <taxon>Pseudomonadati</taxon>
        <taxon>Pseudomonadota</taxon>
        <taxon>Gammaproteobacteria</taxon>
        <taxon>Alteromonadales</taxon>
        <taxon>Alteromonadaceae</taxon>
        <taxon>Agarivorans</taxon>
    </lineage>
</organism>
<sequence>MLKQSQFMPCILFKRFFQNLYFIVCLCALAISSQAKTLKLAADRWCPYNCATFSQQPGYVLELVQLAFAPDYQVKLIEVPWSRALRNAELGLYDGVIGALPGEAPGFIYPKVAVGLARQVLVMRQDNSWQYEGLISLHELRIAVAADYAYSAELDDYIKAQQHSRDLVVIRSEQPLERMHKLLQEGKIDAYIEDKTVASYHAHQHSKNQQIRFAAEFSASPIYIAFSPAKPLSYTLAKRLSTRIVELRNSGQLATLLARYGLKDWAPIRH</sequence>
<feature type="domain" description="Solute-binding protein family 3/N-terminal" evidence="4">
    <location>
        <begin position="47"/>
        <end position="264"/>
    </location>
</feature>
<dbReference type="RefSeq" id="WP_055733521.1">
    <property type="nucleotide sequence ID" value="NZ_BMDY01000008.1"/>
</dbReference>
<reference evidence="6" key="1">
    <citation type="journal article" date="2019" name="Int. J. Syst. Evol. Microbiol.">
        <title>The Global Catalogue of Microorganisms (GCM) 10K type strain sequencing project: providing services to taxonomists for standard genome sequencing and annotation.</title>
        <authorList>
            <consortium name="The Broad Institute Genomics Platform"/>
            <consortium name="The Broad Institute Genome Sequencing Center for Infectious Disease"/>
            <person name="Wu L."/>
            <person name="Ma J."/>
        </authorList>
    </citation>
    <scope>NUCLEOTIDE SEQUENCE [LARGE SCALE GENOMIC DNA]</scope>
    <source>
        <strain evidence="6">CGMCC 1.10131</strain>
    </source>
</reference>
<dbReference type="PANTHER" id="PTHR35936">
    <property type="entry name" value="MEMBRANE-BOUND LYTIC MUREIN TRANSGLYCOSYLASE F"/>
    <property type="match status" value="1"/>
</dbReference>
<dbReference type="InterPro" id="IPR001638">
    <property type="entry name" value="Solute-binding_3/MltF_N"/>
</dbReference>
<proteinExistence type="inferred from homology"/>
<comment type="caution">
    <text evidence="5">The sequence shown here is derived from an EMBL/GenBank/DDBJ whole genome shotgun (WGS) entry which is preliminary data.</text>
</comment>
<evidence type="ECO:0000313" key="5">
    <source>
        <dbReference type="EMBL" id="GGB03070.1"/>
    </source>
</evidence>
<feature type="signal peptide" evidence="3">
    <location>
        <begin position="1"/>
        <end position="35"/>
    </location>
</feature>
<dbReference type="PANTHER" id="PTHR35936:SF25">
    <property type="entry name" value="ABC TRANSPORTER SUBSTRATE-BINDING PROTEIN"/>
    <property type="match status" value="1"/>
</dbReference>
<keyword evidence="2 3" id="KW-0732">Signal</keyword>
<feature type="chain" id="PRO_5047044870" evidence="3">
    <location>
        <begin position="36"/>
        <end position="270"/>
    </location>
</feature>
<protein>
    <submittedName>
        <fullName evidence="5">Amino acid ABC transporter substrate-binding protein</fullName>
    </submittedName>
</protein>
<dbReference type="EMBL" id="BMDY01000008">
    <property type="protein sequence ID" value="GGB03070.1"/>
    <property type="molecule type" value="Genomic_DNA"/>
</dbReference>
<evidence type="ECO:0000313" key="6">
    <source>
        <dbReference type="Proteomes" id="UP000651977"/>
    </source>
</evidence>
<dbReference type="SUPFAM" id="SSF53850">
    <property type="entry name" value="Periplasmic binding protein-like II"/>
    <property type="match status" value="1"/>
</dbReference>
<keyword evidence="6" id="KW-1185">Reference proteome</keyword>
<evidence type="ECO:0000256" key="2">
    <source>
        <dbReference type="ARBA" id="ARBA00022729"/>
    </source>
</evidence>
<evidence type="ECO:0000256" key="1">
    <source>
        <dbReference type="ARBA" id="ARBA00010333"/>
    </source>
</evidence>
<evidence type="ECO:0000259" key="4">
    <source>
        <dbReference type="SMART" id="SM00062"/>
    </source>
</evidence>
<dbReference type="SMART" id="SM00062">
    <property type="entry name" value="PBPb"/>
    <property type="match status" value="1"/>
</dbReference>
<accession>A0ABQ1I2A4</accession>
<dbReference type="Proteomes" id="UP000651977">
    <property type="component" value="Unassembled WGS sequence"/>
</dbReference>